<dbReference type="OrthoDB" id="6689392at2759"/>
<proteinExistence type="predicted"/>
<organism evidence="3 4">
    <name type="scientific">Callosobruchus maculatus</name>
    <name type="common">Southern cowpea weevil</name>
    <name type="synonym">Pulse bruchid</name>
    <dbReference type="NCBI Taxonomy" id="64391"/>
    <lineage>
        <taxon>Eukaryota</taxon>
        <taxon>Metazoa</taxon>
        <taxon>Ecdysozoa</taxon>
        <taxon>Arthropoda</taxon>
        <taxon>Hexapoda</taxon>
        <taxon>Insecta</taxon>
        <taxon>Pterygota</taxon>
        <taxon>Neoptera</taxon>
        <taxon>Endopterygota</taxon>
        <taxon>Coleoptera</taxon>
        <taxon>Polyphaga</taxon>
        <taxon>Cucujiformia</taxon>
        <taxon>Chrysomeloidea</taxon>
        <taxon>Chrysomelidae</taxon>
        <taxon>Bruchinae</taxon>
        <taxon>Bruchini</taxon>
        <taxon>Callosobruchus</taxon>
    </lineage>
</organism>
<keyword evidence="4" id="KW-1185">Reference proteome</keyword>
<evidence type="ECO:0000256" key="1">
    <source>
        <dbReference type="PROSITE-ProRule" id="PRU00497"/>
    </source>
</evidence>
<feature type="chain" id="PRO_5024920357" evidence="2">
    <location>
        <begin position="22"/>
        <end position="118"/>
    </location>
</feature>
<dbReference type="PROSITE" id="PS51155">
    <property type="entry name" value="CHIT_BIND_RR_2"/>
    <property type="match status" value="1"/>
</dbReference>
<evidence type="ECO:0000313" key="3">
    <source>
        <dbReference type="EMBL" id="VEN37515.1"/>
    </source>
</evidence>
<dbReference type="AlphaFoldDB" id="A0A653BQE2"/>
<accession>A0A653BQE2</accession>
<dbReference type="Pfam" id="PF00379">
    <property type="entry name" value="Chitin_bind_4"/>
    <property type="match status" value="1"/>
</dbReference>
<name>A0A653BQE2_CALMS</name>
<gene>
    <name evidence="3" type="ORF">CALMAC_LOCUS2736</name>
</gene>
<dbReference type="EMBL" id="CAACVG010003447">
    <property type="protein sequence ID" value="VEN37515.1"/>
    <property type="molecule type" value="Genomic_DNA"/>
</dbReference>
<keyword evidence="2" id="KW-0732">Signal</keyword>
<keyword evidence="1" id="KW-0193">Cuticle</keyword>
<protein>
    <submittedName>
        <fullName evidence="3">Uncharacterized protein</fullName>
    </submittedName>
</protein>
<evidence type="ECO:0000256" key="2">
    <source>
        <dbReference type="SAM" id="SignalP"/>
    </source>
</evidence>
<dbReference type="GO" id="GO:0042302">
    <property type="term" value="F:structural constituent of cuticle"/>
    <property type="evidence" value="ECO:0007669"/>
    <property type="project" value="UniProtKB-UniRule"/>
</dbReference>
<evidence type="ECO:0000313" key="4">
    <source>
        <dbReference type="Proteomes" id="UP000410492"/>
    </source>
</evidence>
<reference evidence="3 4" key="1">
    <citation type="submission" date="2019-01" db="EMBL/GenBank/DDBJ databases">
        <authorList>
            <person name="Sayadi A."/>
        </authorList>
    </citation>
    <scope>NUCLEOTIDE SEQUENCE [LARGE SCALE GENOMIC DNA]</scope>
</reference>
<sequence>MWPSFVIVLCFAAVLCDRLLSENNVSNVSDRSIYNISFSTAGGIKRSEAGFLRKKGDKSFIVVKGIYSWLSGDGRIWQVTYEADENGFRSMTSYLPMITIKTKILSSAISSLSGGGLG</sequence>
<dbReference type="Proteomes" id="UP000410492">
    <property type="component" value="Unassembled WGS sequence"/>
</dbReference>
<feature type="signal peptide" evidence="2">
    <location>
        <begin position="1"/>
        <end position="21"/>
    </location>
</feature>
<dbReference type="InterPro" id="IPR000618">
    <property type="entry name" value="Insect_cuticle"/>
</dbReference>